<dbReference type="EMBL" id="ML978077">
    <property type="protein sequence ID" value="KAF2010263.1"/>
    <property type="molecule type" value="Genomic_DNA"/>
</dbReference>
<dbReference type="PANTHER" id="PTHR24320:SF236">
    <property type="entry name" value="SHORT-CHAIN DEHYDROGENASE-RELATED"/>
    <property type="match status" value="1"/>
</dbReference>
<gene>
    <name evidence="4" type="ORF">BU24DRAFT_414680</name>
</gene>
<evidence type="ECO:0000256" key="3">
    <source>
        <dbReference type="ARBA" id="ARBA00023002"/>
    </source>
</evidence>
<evidence type="ECO:0000256" key="2">
    <source>
        <dbReference type="ARBA" id="ARBA00022857"/>
    </source>
</evidence>
<comment type="similarity">
    <text evidence="1">Belongs to the short-chain dehydrogenases/reductases (SDR) family.</text>
</comment>
<proteinExistence type="inferred from homology"/>
<dbReference type="Proteomes" id="UP000799778">
    <property type="component" value="Unassembled WGS sequence"/>
</dbReference>
<dbReference type="Pfam" id="PF00106">
    <property type="entry name" value="adh_short"/>
    <property type="match status" value="1"/>
</dbReference>
<protein>
    <submittedName>
        <fullName evidence="4">NAD(P)-binding protein</fullName>
    </submittedName>
</protein>
<dbReference type="SUPFAM" id="SSF51735">
    <property type="entry name" value="NAD(P)-binding Rossmann-fold domains"/>
    <property type="match status" value="1"/>
</dbReference>
<dbReference type="InterPro" id="IPR002347">
    <property type="entry name" value="SDR_fam"/>
</dbReference>
<dbReference type="RefSeq" id="XP_033378602.1">
    <property type="nucleotide sequence ID" value="XM_033526240.1"/>
</dbReference>
<dbReference type="Gene3D" id="3.40.50.720">
    <property type="entry name" value="NAD(P)-binding Rossmann-like Domain"/>
    <property type="match status" value="1"/>
</dbReference>
<dbReference type="InterPro" id="IPR036291">
    <property type="entry name" value="NAD(P)-bd_dom_sf"/>
</dbReference>
<keyword evidence="2" id="KW-0521">NADP</keyword>
<name>A0A6A5XBH8_9PLEO</name>
<keyword evidence="3" id="KW-0560">Oxidoreductase</keyword>
<keyword evidence="5" id="KW-1185">Reference proteome</keyword>
<reference evidence="4" key="1">
    <citation type="journal article" date="2020" name="Stud. Mycol.">
        <title>101 Dothideomycetes genomes: a test case for predicting lifestyles and emergence of pathogens.</title>
        <authorList>
            <person name="Haridas S."/>
            <person name="Albert R."/>
            <person name="Binder M."/>
            <person name="Bloem J."/>
            <person name="Labutti K."/>
            <person name="Salamov A."/>
            <person name="Andreopoulos B."/>
            <person name="Baker S."/>
            <person name="Barry K."/>
            <person name="Bills G."/>
            <person name="Bluhm B."/>
            <person name="Cannon C."/>
            <person name="Castanera R."/>
            <person name="Culley D."/>
            <person name="Daum C."/>
            <person name="Ezra D."/>
            <person name="Gonzalez J."/>
            <person name="Henrissat B."/>
            <person name="Kuo A."/>
            <person name="Liang C."/>
            <person name="Lipzen A."/>
            <person name="Lutzoni F."/>
            <person name="Magnuson J."/>
            <person name="Mondo S."/>
            <person name="Nolan M."/>
            <person name="Ohm R."/>
            <person name="Pangilinan J."/>
            <person name="Park H.-J."/>
            <person name="Ramirez L."/>
            <person name="Alfaro M."/>
            <person name="Sun H."/>
            <person name="Tritt A."/>
            <person name="Yoshinaga Y."/>
            <person name="Zwiers L.-H."/>
            <person name="Turgeon B."/>
            <person name="Goodwin S."/>
            <person name="Spatafora J."/>
            <person name="Crous P."/>
            <person name="Grigoriev I."/>
        </authorList>
    </citation>
    <scope>NUCLEOTIDE SEQUENCE</scope>
    <source>
        <strain evidence="4">CBS 175.79</strain>
    </source>
</reference>
<dbReference type="GO" id="GO:0016491">
    <property type="term" value="F:oxidoreductase activity"/>
    <property type="evidence" value="ECO:0007669"/>
    <property type="project" value="UniProtKB-KW"/>
</dbReference>
<evidence type="ECO:0000313" key="5">
    <source>
        <dbReference type="Proteomes" id="UP000799778"/>
    </source>
</evidence>
<dbReference type="GeneID" id="54283637"/>
<dbReference type="OrthoDB" id="191139at2759"/>
<organism evidence="4 5">
    <name type="scientific">Aaosphaeria arxii CBS 175.79</name>
    <dbReference type="NCBI Taxonomy" id="1450172"/>
    <lineage>
        <taxon>Eukaryota</taxon>
        <taxon>Fungi</taxon>
        <taxon>Dikarya</taxon>
        <taxon>Ascomycota</taxon>
        <taxon>Pezizomycotina</taxon>
        <taxon>Dothideomycetes</taxon>
        <taxon>Pleosporomycetidae</taxon>
        <taxon>Pleosporales</taxon>
        <taxon>Pleosporales incertae sedis</taxon>
        <taxon>Aaosphaeria</taxon>
    </lineage>
</organism>
<accession>A0A6A5XBH8</accession>
<sequence length="300" mass="32659">MGVLDFFIQSYFIPKPTLTKENLPDQSGIYVAGRSPEKAEAAISKLKSEFPNSTGSLSFLKVDFSDFSTIEPEAEEFLSKETRLDVLTNNAGVMIPPLGSKDKHGHELQIGTNMLGPYLFTKLLVPIVKSTVAKAPAGSVRITWGSSGVATTSPENGMIFDADGNLEQGSSPQVDYTVSEAANFYLASQFARLYAKDGIISVSWNPGNLETDLQSHANWIQKFIMSFVTHPARFGGYTEPWAGWSPAITASHKGAYIAPWGRIYPARKDIQAGTMSKEEGGTGYAERFLAYCEKETAAFA</sequence>
<dbReference type="PANTHER" id="PTHR24320">
    <property type="entry name" value="RETINOL DEHYDROGENASE"/>
    <property type="match status" value="1"/>
</dbReference>
<evidence type="ECO:0000256" key="1">
    <source>
        <dbReference type="ARBA" id="ARBA00006484"/>
    </source>
</evidence>
<evidence type="ECO:0000313" key="4">
    <source>
        <dbReference type="EMBL" id="KAF2010263.1"/>
    </source>
</evidence>
<dbReference type="AlphaFoldDB" id="A0A6A5XBH8"/>